<dbReference type="SUPFAM" id="SSF140453">
    <property type="entry name" value="EsxAB dimer-like"/>
    <property type="match status" value="1"/>
</dbReference>
<gene>
    <name evidence="2" type="ORF">ACFSUQ_07750</name>
</gene>
<name>A0ABW5RK92_9MICO</name>
<organism evidence="2 3">
    <name type="scientific">Gulosibacter bifidus</name>
    <dbReference type="NCBI Taxonomy" id="272239"/>
    <lineage>
        <taxon>Bacteria</taxon>
        <taxon>Bacillati</taxon>
        <taxon>Actinomycetota</taxon>
        <taxon>Actinomycetes</taxon>
        <taxon>Micrococcales</taxon>
        <taxon>Microbacteriaceae</taxon>
        <taxon>Gulosibacter</taxon>
    </lineage>
</organism>
<dbReference type="InterPro" id="IPR036689">
    <property type="entry name" value="ESAT-6-like_sf"/>
</dbReference>
<keyword evidence="3" id="KW-1185">Reference proteome</keyword>
<accession>A0ABW5RK92</accession>
<feature type="coiled-coil region" evidence="1">
    <location>
        <begin position="253"/>
        <end position="310"/>
    </location>
</feature>
<evidence type="ECO:0000313" key="3">
    <source>
        <dbReference type="Proteomes" id="UP001597453"/>
    </source>
</evidence>
<dbReference type="RefSeq" id="WP_390280399.1">
    <property type="nucleotide sequence ID" value="NZ_JBHUNF010000004.1"/>
</dbReference>
<protein>
    <recommendedName>
        <fullName evidence="4">Alpha/beta hydrolase</fullName>
    </recommendedName>
</protein>
<evidence type="ECO:0000313" key="2">
    <source>
        <dbReference type="EMBL" id="MFD2675185.1"/>
    </source>
</evidence>
<evidence type="ECO:0008006" key="4">
    <source>
        <dbReference type="Google" id="ProtNLM"/>
    </source>
</evidence>
<keyword evidence="1" id="KW-0175">Coiled coil</keyword>
<comment type="caution">
    <text evidence="2">The sequence shown here is derived from an EMBL/GenBank/DDBJ whole genome shotgun (WGS) entry which is preliminary data.</text>
</comment>
<proteinExistence type="predicted"/>
<evidence type="ECO:0000256" key="1">
    <source>
        <dbReference type="SAM" id="Coils"/>
    </source>
</evidence>
<feature type="coiled-coil region" evidence="1">
    <location>
        <begin position="136"/>
        <end position="170"/>
    </location>
</feature>
<feature type="coiled-coil region" evidence="1">
    <location>
        <begin position="53"/>
        <end position="101"/>
    </location>
</feature>
<dbReference type="Proteomes" id="UP001597453">
    <property type="component" value="Unassembled WGS sequence"/>
</dbReference>
<reference evidence="3" key="1">
    <citation type="journal article" date="2019" name="Int. J. Syst. Evol. Microbiol.">
        <title>The Global Catalogue of Microorganisms (GCM) 10K type strain sequencing project: providing services to taxonomists for standard genome sequencing and annotation.</title>
        <authorList>
            <consortium name="The Broad Institute Genomics Platform"/>
            <consortium name="The Broad Institute Genome Sequencing Center for Infectious Disease"/>
            <person name="Wu L."/>
            <person name="Ma J."/>
        </authorList>
    </citation>
    <scope>NUCLEOTIDE SEQUENCE [LARGE SCALE GENOMIC DNA]</scope>
    <source>
        <strain evidence="3">TISTR 1511</strain>
    </source>
</reference>
<sequence>MSGAITWENLLKWDYAPLEDAYQEVSRRQMALEQAGDTCHATVFAFADEGEAADVLRDLVHDYRNRADRLEALLTDMMMALNHAAEEVEKVAEEALRLDAQAVVEGFAISGAVRVSSTSAVSKSTDMSRPYNEGDAVALDSRRREFESDAQALQDRAQDIADRLVRAMSNIEQDKPSSAASMSADSFIPRSNVAIVDAMKELPAAQVRAYWESLDAGRQQHLIREFPEIVGNLSGIPFPVRVKANERTAQNYIDRIKREHPNLESEIASIEAELDKRDSRITREEITSSNEDAEHRLEELKEIRANLRVAEGIAAGDQAILFDPDNDRIIMASGDISFSASDEKSSPPDHAAIFVPGTGTTMESFANGITSFGDGLVTALDRSGQDAVVFTIKDGPWSTWVGDGANSVESEMAERADKVQRLAEDMLLEDYGEATEYVGIGHSAGETKLSISEAQGVVYDENISGGGSYVGNFWVADPRAEYTHIQYRGDAINILDGFGYRTPHKLTEFENVIIPVEDEGMFGAHTKISEGYETNREGIEQIADEIED</sequence>
<dbReference type="EMBL" id="JBHUNF010000004">
    <property type="protein sequence ID" value="MFD2675185.1"/>
    <property type="molecule type" value="Genomic_DNA"/>
</dbReference>